<dbReference type="EC" id="3.4.19.12" evidence="4"/>
<dbReference type="GO" id="GO:0005829">
    <property type="term" value="C:cytosol"/>
    <property type="evidence" value="ECO:0000318"/>
    <property type="project" value="GO_Central"/>
</dbReference>
<dbReference type="PANTHER" id="PTHR24006">
    <property type="entry name" value="UBIQUITIN CARBOXYL-TERMINAL HYDROLASE"/>
    <property type="match status" value="1"/>
</dbReference>
<dbReference type="EMBL" id="CM001217">
    <property type="protein sequence ID" value="KEH39787.1"/>
    <property type="molecule type" value="Genomic_DNA"/>
</dbReference>
<dbReference type="InterPro" id="IPR006615">
    <property type="entry name" value="Pept_C19_DUSP"/>
</dbReference>
<accession>A0A072VDC3</accession>
<dbReference type="Proteomes" id="UP000265566">
    <property type="component" value="Chromosome 1"/>
</dbReference>
<dbReference type="InterPro" id="IPR050164">
    <property type="entry name" value="Peptidase_C19"/>
</dbReference>
<dbReference type="GO" id="GO:0031647">
    <property type="term" value="P:regulation of protein stability"/>
    <property type="evidence" value="ECO:0000318"/>
    <property type="project" value="GO_Central"/>
</dbReference>
<evidence type="ECO:0000256" key="9">
    <source>
        <dbReference type="ARBA" id="ARBA00022807"/>
    </source>
</evidence>
<evidence type="ECO:0000256" key="2">
    <source>
        <dbReference type="ARBA" id="ARBA00004123"/>
    </source>
</evidence>
<evidence type="ECO:0000256" key="12">
    <source>
        <dbReference type="ARBA" id="ARBA00071636"/>
    </source>
</evidence>
<dbReference type="HOGENOM" id="CLU_010287_0_0_1"/>
<comment type="subcellular location">
    <subcellularLocation>
        <location evidence="2">Nucleus</location>
    </subcellularLocation>
</comment>
<dbReference type="KEGG" id="mtr:25481892"/>
<sequence>MSRTTTRGKNKRLRQGDDDTGTSEILRKIYKTGVATDDDMNKLYMITKPVCSGCRVNTKDNPNCFCALVPPPSGTRKSGIWQKISDFVDSLGFDPNTELRESANSPAGLTNLGATCYANSILQCLYMNKRFREGLFSVEPDIFQQQPVLDQLARLFAQLHLSKKAFIDSSPFVKTLELDNEVQQDSHEFLTLLLSLLERCLSRSEISKARTIVQDLFRGSVSHVTTCSQCGRDSEASSKMEDFYELELNVKGLKSLDESLDDYLTVEELNGDNQYFCESCKTRVDATRSIKLRTLPDVLNFQLKRYVFLPKTTTKKKVTSPFSFPAELSMHHRLSEPSQSELIYDLSAVLIHKGTAANSGHYIAHIKDVNTGQWWEFDDELVTNLGRCPFAEEASCSASKSVKNDVNHSNFSEARVADSNGSASNVKVSQSLPMETFSSSDAYMLMYHLKHTKIFSENGGMETSANHTETVDVPITAQDNDCLPSHFCEEIQNFNASYLDTCQQYNHRKEVELSRISERREEVRSVLAEAPVQPLEQPYFWIYSDWLRQWAENVTPSAIDNTSIQCSHGKVPVSKVTSTKRLSSKAWDKLLSKYGGGPTLSHEDCCLDCLIDGARNVVSADTYRHQRESFKQLARDILDGKNEDGKYYVSRSWLQQWWKRKVVDAPSEADSGPTAAISCPHGQLMPEQATGAKRVLVPEGFWLFLYEDATSVKSDDLLVCPTFPLDSKECSECNSELSEVFCMEDSMRLLKQRQRQSHEKLFNGKSMPLSLDCTYFLVPSSWISKWRTYINPAVKNSDTPETLNVVIGALLCEKHSRLIERPPELILRRGAIIPRESSAGGLTIISENDWKCFCEEWGATETQGVSAKIEKINDSVNATAGSCEEMAICEDQLANWDKGNNESGNGQFLIKTCPEVCESCIGEKESCELVHKLNYSNEDICVILVRGKEVPRSILEASKGFVEADRRVSKRSRKIKNGSSINLKVSASTTIYQLKMMIWESFGVVKENQILQKGDITIDHIDENTTLVDVNIFAGDQIIVRDSEIHENRDIADELCNEKKDTQHTEGGFRGTLLTSNVSSQVV</sequence>
<dbReference type="GO" id="GO:0004197">
    <property type="term" value="F:cysteine-type endopeptidase activity"/>
    <property type="evidence" value="ECO:0007669"/>
    <property type="project" value="InterPro"/>
</dbReference>
<evidence type="ECO:0000256" key="15">
    <source>
        <dbReference type="ARBA" id="ARBA00082179"/>
    </source>
</evidence>
<dbReference type="GO" id="GO:0005634">
    <property type="term" value="C:nucleus"/>
    <property type="evidence" value="ECO:0000318"/>
    <property type="project" value="GO_Central"/>
</dbReference>
<evidence type="ECO:0000313" key="20">
    <source>
        <dbReference type="EMBL" id="RHN76846.1"/>
    </source>
</evidence>
<dbReference type="PROSITE" id="PS00972">
    <property type="entry name" value="USP_1"/>
    <property type="match status" value="1"/>
</dbReference>
<evidence type="ECO:0000256" key="14">
    <source>
        <dbReference type="ARBA" id="ARBA00078771"/>
    </source>
</evidence>
<evidence type="ECO:0000256" key="11">
    <source>
        <dbReference type="ARBA" id="ARBA00056392"/>
    </source>
</evidence>
<feature type="region of interest" description="Disordered" evidence="16">
    <location>
        <begin position="1"/>
        <end position="20"/>
    </location>
</feature>
<evidence type="ECO:0000259" key="17">
    <source>
        <dbReference type="PROSITE" id="PS50235"/>
    </source>
</evidence>
<evidence type="ECO:0000256" key="6">
    <source>
        <dbReference type="ARBA" id="ARBA00022737"/>
    </source>
</evidence>
<evidence type="ECO:0000256" key="16">
    <source>
        <dbReference type="SAM" id="MobiDB-lite"/>
    </source>
</evidence>
<dbReference type="FunFam" id="3.90.70.10:FF:000049">
    <property type="entry name" value="ubiquitin carboxyl-terminal hydrolase 48"/>
    <property type="match status" value="1"/>
</dbReference>
<dbReference type="FunFam" id="3.30.2230.10:FF:000005">
    <property type="entry name" value="Ubiquitin carboxyl-terminal hydrolase 26"/>
    <property type="match status" value="1"/>
</dbReference>
<evidence type="ECO:0000256" key="13">
    <source>
        <dbReference type="ARBA" id="ARBA00075174"/>
    </source>
</evidence>
<dbReference type="InterPro" id="IPR018200">
    <property type="entry name" value="USP_CS"/>
</dbReference>
<evidence type="ECO:0000256" key="4">
    <source>
        <dbReference type="ARBA" id="ARBA00012759"/>
    </source>
</evidence>
<evidence type="ECO:0000256" key="8">
    <source>
        <dbReference type="ARBA" id="ARBA00022801"/>
    </source>
</evidence>
<keyword evidence="7" id="KW-0833">Ubl conjugation pathway</keyword>
<evidence type="ECO:0000256" key="5">
    <source>
        <dbReference type="ARBA" id="ARBA00022670"/>
    </source>
</evidence>
<keyword evidence="6" id="KW-0677">Repeat</keyword>
<evidence type="ECO:0000313" key="22">
    <source>
        <dbReference type="Proteomes" id="UP000002051"/>
    </source>
</evidence>
<dbReference type="InterPro" id="IPR044743">
    <property type="entry name" value="Ubl_USP48"/>
</dbReference>
<dbReference type="EMBL" id="PSQE01000001">
    <property type="protein sequence ID" value="RHN76846.1"/>
    <property type="molecule type" value="Genomic_DNA"/>
</dbReference>
<evidence type="ECO:0000256" key="10">
    <source>
        <dbReference type="ARBA" id="ARBA00023242"/>
    </source>
</evidence>
<comment type="similarity">
    <text evidence="3">Belongs to the peptidase C19 family.</text>
</comment>
<dbReference type="Pfam" id="PF00443">
    <property type="entry name" value="UCH"/>
    <property type="match status" value="1"/>
</dbReference>
<dbReference type="SMART" id="SM00695">
    <property type="entry name" value="DUSP"/>
    <property type="match status" value="1"/>
</dbReference>
<gene>
    <name evidence="21" type="primary">25481892</name>
    <name evidence="19" type="ordered locus">MTR_1g010040</name>
    <name evidence="20" type="ORF">MtrunA17_Chr1g0148321</name>
</gene>
<feature type="domain" description="DUSP" evidence="18">
    <location>
        <begin position="514"/>
        <end position="606"/>
    </location>
</feature>
<dbReference type="PROSITE" id="PS00973">
    <property type="entry name" value="USP_2"/>
    <property type="match status" value="1"/>
</dbReference>
<evidence type="ECO:0000313" key="19">
    <source>
        <dbReference type="EMBL" id="KEH39787.1"/>
    </source>
</evidence>
<dbReference type="CDD" id="cd02668">
    <property type="entry name" value="Peptidase_C19L"/>
    <property type="match status" value="1"/>
</dbReference>
<dbReference type="PROSITE" id="PS51283">
    <property type="entry name" value="DUSP"/>
    <property type="match status" value="3"/>
</dbReference>
<dbReference type="Pfam" id="PF06337">
    <property type="entry name" value="DUSP"/>
    <property type="match status" value="1"/>
</dbReference>
<dbReference type="InterPro" id="IPR033841">
    <property type="entry name" value="Pep_USP48"/>
</dbReference>
<dbReference type="InterPro" id="IPR029071">
    <property type="entry name" value="Ubiquitin-like_domsf"/>
</dbReference>
<dbReference type="InterPro" id="IPR035927">
    <property type="entry name" value="DUSP-like_sf"/>
</dbReference>
<dbReference type="EnsemblPlants" id="KEH39787">
    <property type="protein sequence ID" value="KEH39787"/>
    <property type="gene ID" value="MTR_1g010040"/>
</dbReference>
<dbReference type="SUPFAM" id="SSF54236">
    <property type="entry name" value="Ubiquitin-like"/>
    <property type="match status" value="1"/>
</dbReference>
<evidence type="ECO:0000256" key="3">
    <source>
        <dbReference type="ARBA" id="ARBA00009085"/>
    </source>
</evidence>
<comment type="catalytic activity">
    <reaction evidence="1">
        <text>Thiol-dependent hydrolysis of ester, thioester, amide, peptide and isopeptide bonds formed by the C-terminal Gly of ubiquitin (a 76-residue protein attached to proteins as an intracellular targeting signal).</text>
        <dbReference type="EC" id="3.4.19.12"/>
    </reaction>
</comment>
<evidence type="ECO:0000313" key="21">
    <source>
        <dbReference type="EnsemblPlants" id="KEH39787"/>
    </source>
</evidence>
<feature type="domain" description="USP" evidence="17">
    <location>
        <begin position="107"/>
        <end position="450"/>
    </location>
</feature>
<dbReference type="SUPFAM" id="SSF143791">
    <property type="entry name" value="DUSP-like"/>
    <property type="match status" value="1"/>
</dbReference>
<reference evidence="19 22" key="2">
    <citation type="journal article" date="2014" name="BMC Genomics">
        <title>An improved genome release (version Mt4.0) for the model legume Medicago truncatula.</title>
        <authorList>
            <person name="Tang H."/>
            <person name="Krishnakumar V."/>
            <person name="Bidwell S."/>
            <person name="Rosen B."/>
            <person name="Chan A."/>
            <person name="Zhou S."/>
            <person name="Gentzbittel L."/>
            <person name="Childs K.L."/>
            <person name="Yandell M."/>
            <person name="Gundlach H."/>
            <person name="Mayer K.F."/>
            <person name="Schwartz D.C."/>
            <person name="Town C.D."/>
        </authorList>
    </citation>
    <scope>GENOME REANNOTATION</scope>
    <source>
        <strain evidence="19">A17</strain>
        <strain evidence="21 22">cv. Jemalong A17</strain>
    </source>
</reference>
<dbReference type="GO" id="GO:0004843">
    <property type="term" value="F:cysteine-type deubiquitinase activity"/>
    <property type="evidence" value="ECO:0000318"/>
    <property type="project" value="GO_Central"/>
</dbReference>
<comment type="function">
    <text evidence="11">Recognizes and hydrolyzes the peptide bond at the C-terminal Gly of ubiquitin. Involved in the processing of poly-ubiquitin precursors as well as that of ubiquitinated proteins. Deubiquitinates H2BK143ub1 of histone H2B.</text>
</comment>
<dbReference type="Gramene" id="rna226">
    <property type="protein sequence ID" value="RHN76846.1"/>
    <property type="gene ID" value="gene226"/>
</dbReference>
<name>A0A072VDC3_MEDTR</name>
<feature type="domain" description="DUSP" evidence="18">
    <location>
        <begin position="749"/>
        <end position="869"/>
    </location>
</feature>
<dbReference type="AlphaFoldDB" id="A0A072VDC3"/>
<dbReference type="OrthoDB" id="289038at2759"/>
<protein>
    <recommendedName>
        <fullName evidence="12">Ubiquitin carboxyl-terminal hydrolase 26</fullName>
        <ecNumber evidence="4">3.4.19.12</ecNumber>
    </recommendedName>
    <alternativeName>
        <fullName evidence="15">Deubiquitinating enzyme 26</fullName>
    </alternativeName>
    <alternativeName>
        <fullName evidence="13">Ubiquitin thioesterase 26</fullName>
    </alternativeName>
    <alternativeName>
        <fullName evidence="14">Ubiquitin-specific-processing protease 26</fullName>
    </alternativeName>
</protein>
<keyword evidence="8 19" id="KW-0378">Hydrolase</keyword>
<dbReference type="STRING" id="3880.A0A072VDC3"/>
<feature type="domain" description="DUSP" evidence="18">
    <location>
        <begin position="621"/>
        <end position="723"/>
    </location>
</feature>
<dbReference type="GO" id="GO:0016579">
    <property type="term" value="P:protein deubiquitination"/>
    <property type="evidence" value="ECO:0007669"/>
    <property type="project" value="InterPro"/>
</dbReference>
<proteinExistence type="inferred from homology"/>
<organism evidence="19 22">
    <name type="scientific">Medicago truncatula</name>
    <name type="common">Barrel medic</name>
    <name type="synonym">Medicago tribuloides</name>
    <dbReference type="NCBI Taxonomy" id="3880"/>
    <lineage>
        <taxon>Eukaryota</taxon>
        <taxon>Viridiplantae</taxon>
        <taxon>Streptophyta</taxon>
        <taxon>Embryophyta</taxon>
        <taxon>Tracheophyta</taxon>
        <taxon>Spermatophyta</taxon>
        <taxon>Magnoliopsida</taxon>
        <taxon>eudicotyledons</taxon>
        <taxon>Gunneridae</taxon>
        <taxon>Pentapetalae</taxon>
        <taxon>rosids</taxon>
        <taxon>fabids</taxon>
        <taxon>Fabales</taxon>
        <taxon>Fabaceae</taxon>
        <taxon>Papilionoideae</taxon>
        <taxon>50 kb inversion clade</taxon>
        <taxon>NPAAA clade</taxon>
        <taxon>Hologalegina</taxon>
        <taxon>IRL clade</taxon>
        <taxon>Trifolieae</taxon>
        <taxon>Medicago</taxon>
    </lineage>
</organism>
<reference evidence="20" key="4">
    <citation type="journal article" date="2018" name="Nat. Plants">
        <title>Whole-genome landscape of Medicago truncatula symbiotic genes.</title>
        <authorList>
            <person name="Pecrix Y."/>
            <person name="Gamas P."/>
            <person name="Carrere S."/>
        </authorList>
    </citation>
    <scope>NUCLEOTIDE SEQUENCE</scope>
    <source>
        <tissue evidence="20">Leaves</tissue>
    </source>
</reference>
<dbReference type="SUPFAM" id="SSF54001">
    <property type="entry name" value="Cysteine proteinases"/>
    <property type="match status" value="1"/>
</dbReference>
<dbReference type="CDD" id="cd01795">
    <property type="entry name" value="Ubl_USP48"/>
    <property type="match status" value="1"/>
</dbReference>
<dbReference type="Gene3D" id="3.10.20.90">
    <property type="entry name" value="Phosphatidylinositol 3-kinase Catalytic Subunit, Chain A, domain 1"/>
    <property type="match status" value="1"/>
</dbReference>
<feature type="compositionally biased region" description="Basic residues" evidence="16">
    <location>
        <begin position="1"/>
        <end position="13"/>
    </location>
</feature>
<dbReference type="InterPro" id="IPR001394">
    <property type="entry name" value="Peptidase_C19_UCH"/>
</dbReference>
<keyword evidence="10" id="KW-0539">Nucleus</keyword>
<dbReference type="PANTHER" id="PTHR24006:SF722">
    <property type="entry name" value="UBIQUITIN CARBOXYL-TERMINAL HYDROLASE 48"/>
    <property type="match status" value="1"/>
</dbReference>
<dbReference type="GO" id="GO:0006508">
    <property type="term" value="P:proteolysis"/>
    <property type="evidence" value="ECO:0007669"/>
    <property type="project" value="UniProtKB-KW"/>
</dbReference>
<keyword evidence="22" id="KW-1185">Reference proteome</keyword>
<dbReference type="Gene3D" id="3.90.70.10">
    <property type="entry name" value="Cysteine proteinases"/>
    <property type="match status" value="1"/>
</dbReference>
<reference evidence="21" key="3">
    <citation type="submission" date="2015-04" db="UniProtKB">
        <authorList>
            <consortium name="EnsemblPlants"/>
        </authorList>
    </citation>
    <scope>IDENTIFICATION</scope>
    <source>
        <strain evidence="21">cv. Jemalong A17</strain>
    </source>
</reference>
<dbReference type="InterPro" id="IPR028889">
    <property type="entry name" value="USP"/>
</dbReference>
<keyword evidence="9" id="KW-0788">Thiol protease</keyword>
<dbReference type="InterPro" id="IPR038765">
    <property type="entry name" value="Papain-like_cys_pep_sf"/>
</dbReference>
<dbReference type="Gene3D" id="3.30.2230.10">
    <property type="entry name" value="DUSP-like"/>
    <property type="match status" value="2"/>
</dbReference>
<evidence type="ECO:0000256" key="7">
    <source>
        <dbReference type="ARBA" id="ARBA00022786"/>
    </source>
</evidence>
<evidence type="ECO:0000256" key="1">
    <source>
        <dbReference type="ARBA" id="ARBA00000707"/>
    </source>
</evidence>
<reference evidence="19 22" key="1">
    <citation type="journal article" date="2011" name="Nature">
        <title>The Medicago genome provides insight into the evolution of rhizobial symbioses.</title>
        <authorList>
            <person name="Young N.D."/>
            <person name="Debelle F."/>
            <person name="Oldroyd G.E."/>
            <person name="Geurts R."/>
            <person name="Cannon S.B."/>
            <person name="Udvardi M.K."/>
            <person name="Benedito V.A."/>
            <person name="Mayer K.F."/>
            <person name="Gouzy J."/>
            <person name="Schoof H."/>
            <person name="Van de Peer Y."/>
            <person name="Proost S."/>
            <person name="Cook D.R."/>
            <person name="Meyers B.C."/>
            <person name="Spannagl M."/>
            <person name="Cheung F."/>
            <person name="De Mita S."/>
            <person name="Krishnakumar V."/>
            <person name="Gundlach H."/>
            <person name="Zhou S."/>
            <person name="Mudge J."/>
            <person name="Bharti A.K."/>
            <person name="Murray J.D."/>
            <person name="Naoumkina M.A."/>
            <person name="Rosen B."/>
            <person name="Silverstein K.A."/>
            <person name="Tang H."/>
            <person name="Rombauts S."/>
            <person name="Zhao P.X."/>
            <person name="Zhou P."/>
            <person name="Barbe V."/>
            <person name="Bardou P."/>
            <person name="Bechner M."/>
            <person name="Bellec A."/>
            <person name="Berger A."/>
            <person name="Berges H."/>
            <person name="Bidwell S."/>
            <person name="Bisseling T."/>
            <person name="Choisne N."/>
            <person name="Couloux A."/>
            <person name="Denny R."/>
            <person name="Deshpande S."/>
            <person name="Dai X."/>
            <person name="Doyle J.J."/>
            <person name="Dudez A.M."/>
            <person name="Farmer A.D."/>
            <person name="Fouteau S."/>
            <person name="Franken C."/>
            <person name="Gibelin C."/>
            <person name="Gish J."/>
            <person name="Goldstein S."/>
            <person name="Gonzalez A.J."/>
            <person name="Green P.J."/>
            <person name="Hallab A."/>
            <person name="Hartog M."/>
            <person name="Hua A."/>
            <person name="Humphray S.J."/>
            <person name="Jeong D.H."/>
            <person name="Jing Y."/>
            <person name="Jocker A."/>
            <person name="Kenton S.M."/>
            <person name="Kim D.J."/>
            <person name="Klee K."/>
            <person name="Lai H."/>
            <person name="Lang C."/>
            <person name="Lin S."/>
            <person name="Macmil S.L."/>
            <person name="Magdelenat G."/>
            <person name="Matthews L."/>
            <person name="McCorrison J."/>
            <person name="Monaghan E.L."/>
            <person name="Mun J.H."/>
            <person name="Najar F.Z."/>
            <person name="Nicholson C."/>
            <person name="Noirot C."/>
            <person name="O'Bleness M."/>
            <person name="Paule C.R."/>
            <person name="Poulain J."/>
            <person name="Prion F."/>
            <person name="Qin B."/>
            <person name="Qu C."/>
            <person name="Retzel E.F."/>
            <person name="Riddle C."/>
            <person name="Sallet E."/>
            <person name="Samain S."/>
            <person name="Samson N."/>
            <person name="Sanders I."/>
            <person name="Saurat O."/>
            <person name="Scarpelli C."/>
            <person name="Schiex T."/>
            <person name="Segurens B."/>
            <person name="Severin A.J."/>
            <person name="Sherrier D.J."/>
            <person name="Shi R."/>
            <person name="Sims S."/>
            <person name="Singer S.R."/>
            <person name="Sinharoy S."/>
            <person name="Sterck L."/>
            <person name="Viollet A."/>
            <person name="Wang B.B."/>
            <person name="Wang K."/>
            <person name="Wang M."/>
            <person name="Wang X."/>
            <person name="Warfsmann J."/>
            <person name="Weissenbach J."/>
            <person name="White D.D."/>
            <person name="White J.D."/>
            <person name="Wiley G.B."/>
            <person name="Wincker P."/>
            <person name="Xing Y."/>
            <person name="Yang L."/>
            <person name="Yao Z."/>
            <person name="Ying F."/>
            <person name="Zhai J."/>
            <person name="Zhou L."/>
            <person name="Zuber A."/>
            <person name="Denarie J."/>
            <person name="Dixon R.A."/>
            <person name="May G.D."/>
            <person name="Schwartz D.C."/>
            <person name="Rogers J."/>
            <person name="Quetier F."/>
            <person name="Town C.D."/>
            <person name="Roe B.A."/>
        </authorList>
    </citation>
    <scope>NUCLEOTIDE SEQUENCE [LARGE SCALE GENOMIC DNA]</scope>
    <source>
        <strain evidence="19">A17</strain>
        <strain evidence="21 22">cv. Jemalong A17</strain>
    </source>
</reference>
<keyword evidence="5" id="KW-0645">Protease</keyword>
<evidence type="ECO:0000259" key="18">
    <source>
        <dbReference type="PROSITE" id="PS51283"/>
    </source>
</evidence>
<dbReference type="Proteomes" id="UP000002051">
    <property type="component" value="Unassembled WGS sequence"/>
</dbReference>
<dbReference type="PROSITE" id="PS50235">
    <property type="entry name" value="USP_3"/>
    <property type="match status" value="1"/>
</dbReference>